<protein>
    <recommendedName>
        <fullName evidence="1">Ubiquitin-like modifier-activating enzyme Atg7 N-terminal domain-containing protein</fullName>
    </recommendedName>
</protein>
<dbReference type="OrthoDB" id="338614at2759"/>
<proteinExistence type="predicted"/>
<dbReference type="Pfam" id="PF16420">
    <property type="entry name" value="ATG7_N"/>
    <property type="match status" value="1"/>
</dbReference>
<dbReference type="AlphaFoldDB" id="A0A3P8EFX6"/>
<sequence>MSHESFDTGSPGTYHGRLILLNTLENFKGMDRKALLSDEAEKVSPFVEDGRLMRYFNETKAFAFLLDSSGKCVPLHSLQSVTDPSNVKVVFVDPSPVADCAGWPLRNLVAAVAYLKTSWTWCSFVALKGGSDLKEYKISWKQTEINRVPASVGWERNHQGKMVPQFADLRKQFDPKKLMEQSVGLNLSLIKWRLVPDMNLERYTSLKVGAEFSPY</sequence>
<accession>A0A3P8EFX6</accession>
<name>A0A3P8EFX6_HELPZ</name>
<feature type="domain" description="Ubiquitin-like modifier-activating enzyme Atg7 N-terminal" evidence="1">
    <location>
        <begin position="63"/>
        <end position="171"/>
    </location>
</feature>
<dbReference type="EMBL" id="UZAH01036020">
    <property type="protein sequence ID" value="VDP43594.1"/>
    <property type="molecule type" value="Genomic_DNA"/>
</dbReference>
<dbReference type="InterPro" id="IPR042523">
    <property type="entry name" value="Atg7_N_2"/>
</dbReference>
<dbReference type="InterPro" id="IPR032197">
    <property type="entry name" value="Atg7_N"/>
</dbReference>
<evidence type="ECO:0000259" key="1">
    <source>
        <dbReference type="Pfam" id="PF16420"/>
    </source>
</evidence>
<evidence type="ECO:0000313" key="2">
    <source>
        <dbReference type="EMBL" id="VDP43594.1"/>
    </source>
</evidence>
<organism evidence="2">
    <name type="scientific">Heligmosomoides polygyrus</name>
    <name type="common">Parasitic roundworm</name>
    <dbReference type="NCBI Taxonomy" id="6339"/>
    <lineage>
        <taxon>Eukaryota</taxon>
        <taxon>Metazoa</taxon>
        <taxon>Ecdysozoa</taxon>
        <taxon>Nematoda</taxon>
        <taxon>Chromadorea</taxon>
        <taxon>Rhabditida</taxon>
        <taxon>Rhabditina</taxon>
        <taxon>Rhabditomorpha</taxon>
        <taxon>Strongyloidea</taxon>
        <taxon>Heligmosomidae</taxon>
        <taxon>Heligmosomoides</taxon>
    </lineage>
</organism>
<dbReference type="Gene3D" id="3.40.140.100">
    <property type="entry name" value="Ubiquitin-like modifier-activating enzyme ATG7 C-terminal domain"/>
    <property type="match status" value="1"/>
</dbReference>
<gene>
    <name evidence="2" type="ORF">HPBE_LOCUS24222</name>
</gene>
<reference evidence="2" key="1">
    <citation type="submission" date="2018-11" db="EMBL/GenBank/DDBJ databases">
        <authorList>
            <consortium name="Pathogen Informatics"/>
        </authorList>
    </citation>
    <scope>NUCLEOTIDE SEQUENCE [LARGE SCALE GENOMIC DNA]</scope>
</reference>